<evidence type="ECO:0000313" key="2">
    <source>
        <dbReference type="EMBL" id="RED49889.1"/>
    </source>
</evidence>
<dbReference type="EMBL" id="QRDW01000005">
    <property type="protein sequence ID" value="RED49889.1"/>
    <property type="molecule type" value="Genomic_DNA"/>
</dbReference>
<dbReference type="SUPFAM" id="SSF55729">
    <property type="entry name" value="Acyl-CoA N-acyltransferases (Nat)"/>
    <property type="match status" value="1"/>
</dbReference>
<gene>
    <name evidence="2" type="ORF">DFP90_105261</name>
</gene>
<dbReference type="AlphaFoldDB" id="A0A3D9HK64"/>
<dbReference type="GO" id="GO:0016740">
    <property type="term" value="F:transferase activity"/>
    <property type="evidence" value="ECO:0007669"/>
    <property type="project" value="UniProtKB-KW"/>
</dbReference>
<keyword evidence="2" id="KW-0808">Transferase</keyword>
<sequence length="390" mass="45195">MPHSPQPDNPPTHALPTDYEFRCRPVDQIIDLAEKWQALESRADPKFMLSWTWICCWLKQVGNDAFLLEGKLGDETVLLGLLARHEEHRHGFVRARQLHLHATGLPDKDQICIEYNGFLTGQNMRPQLLTAAVDYLRRDAETKKILGTWDELVIRNAPAPDRVAFQHTGLPQRVIALDRCYATDLAAIREQGKSFLDSLSKNSRAQIRKSMRLYEERGALCLERAKSAQEAKQWFWDLAPLHEARWLEKAHNHRPAHQNDAFTGFHEDLIDECWPLGQIEMVRIRCGDKAIGYLYNFLYRDRVYFYLSALSYDNNPRIKPGMVCHALCIQDHLEKGAVIYDFMAGDQRYKASLGEVSEDFASIALQQPRVTLTLERWLTSFKHWIIRQSR</sequence>
<organism evidence="2 3">
    <name type="scientific">Aestuariispira insulae</name>
    <dbReference type="NCBI Taxonomy" id="1461337"/>
    <lineage>
        <taxon>Bacteria</taxon>
        <taxon>Pseudomonadati</taxon>
        <taxon>Pseudomonadota</taxon>
        <taxon>Alphaproteobacteria</taxon>
        <taxon>Rhodospirillales</taxon>
        <taxon>Kiloniellaceae</taxon>
        <taxon>Aestuariispira</taxon>
    </lineage>
</organism>
<dbReference type="Proteomes" id="UP000256845">
    <property type="component" value="Unassembled WGS sequence"/>
</dbReference>
<name>A0A3D9HK64_9PROT</name>
<dbReference type="InterPro" id="IPR016181">
    <property type="entry name" value="Acyl_CoA_acyltransferase"/>
</dbReference>
<comment type="caution">
    <text evidence="2">The sequence shown here is derived from an EMBL/GenBank/DDBJ whole genome shotgun (WGS) entry which is preliminary data.</text>
</comment>
<dbReference type="OrthoDB" id="9808976at2"/>
<protein>
    <submittedName>
        <fullName evidence="2">CelD/BcsL family acetyltransferase involved in cellulose biosynthesis</fullName>
    </submittedName>
</protein>
<dbReference type="InterPro" id="IPR038740">
    <property type="entry name" value="BioF2-like_GNAT_dom"/>
</dbReference>
<evidence type="ECO:0000259" key="1">
    <source>
        <dbReference type="Pfam" id="PF13480"/>
    </source>
</evidence>
<reference evidence="2 3" key="1">
    <citation type="submission" date="2018-07" db="EMBL/GenBank/DDBJ databases">
        <title>Genomic Encyclopedia of Type Strains, Phase III (KMG-III): the genomes of soil and plant-associated and newly described type strains.</title>
        <authorList>
            <person name="Whitman W."/>
        </authorList>
    </citation>
    <scope>NUCLEOTIDE SEQUENCE [LARGE SCALE GENOMIC DNA]</scope>
    <source>
        <strain evidence="2 3">CECT 8488</strain>
    </source>
</reference>
<feature type="domain" description="BioF2-like acetyltransferase" evidence="1">
    <location>
        <begin position="202"/>
        <end position="350"/>
    </location>
</feature>
<evidence type="ECO:0000313" key="3">
    <source>
        <dbReference type="Proteomes" id="UP000256845"/>
    </source>
</evidence>
<proteinExistence type="predicted"/>
<accession>A0A3D9HK64</accession>
<keyword evidence="3" id="KW-1185">Reference proteome</keyword>
<dbReference type="Gene3D" id="3.40.630.30">
    <property type="match status" value="1"/>
</dbReference>
<dbReference type="Pfam" id="PF13480">
    <property type="entry name" value="Acetyltransf_6"/>
    <property type="match status" value="1"/>
</dbReference>